<comment type="caution">
    <text evidence="1">The sequence shown here is derived from an EMBL/GenBank/DDBJ whole genome shotgun (WGS) entry which is preliminary data.</text>
</comment>
<evidence type="ECO:0000313" key="1">
    <source>
        <dbReference type="EMBL" id="CAG8536518.1"/>
    </source>
</evidence>
<name>A0ACA9LKX7_9GLOM</name>
<dbReference type="EMBL" id="CAJVQC010004128">
    <property type="protein sequence ID" value="CAG8536518.1"/>
    <property type="molecule type" value="Genomic_DNA"/>
</dbReference>
<proteinExistence type="predicted"/>
<protein>
    <submittedName>
        <fullName evidence="1">11313_t:CDS:1</fullName>
    </submittedName>
</protein>
<gene>
    <name evidence="1" type="ORF">RPERSI_LOCUS3367</name>
</gene>
<evidence type="ECO:0000313" key="2">
    <source>
        <dbReference type="Proteomes" id="UP000789920"/>
    </source>
</evidence>
<feature type="non-terminal residue" evidence="1">
    <location>
        <position position="1"/>
    </location>
</feature>
<organism evidence="1 2">
    <name type="scientific">Racocetra persica</name>
    <dbReference type="NCBI Taxonomy" id="160502"/>
    <lineage>
        <taxon>Eukaryota</taxon>
        <taxon>Fungi</taxon>
        <taxon>Fungi incertae sedis</taxon>
        <taxon>Mucoromycota</taxon>
        <taxon>Glomeromycotina</taxon>
        <taxon>Glomeromycetes</taxon>
        <taxon>Diversisporales</taxon>
        <taxon>Gigasporaceae</taxon>
        <taxon>Racocetra</taxon>
    </lineage>
</organism>
<dbReference type="Proteomes" id="UP000789920">
    <property type="component" value="Unassembled WGS sequence"/>
</dbReference>
<reference evidence="1" key="1">
    <citation type="submission" date="2021-06" db="EMBL/GenBank/DDBJ databases">
        <authorList>
            <person name="Kallberg Y."/>
            <person name="Tangrot J."/>
            <person name="Rosling A."/>
        </authorList>
    </citation>
    <scope>NUCLEOTIDE SEQUENCE</scope>
    <source>
        <strain evidence="1">MA461A</strain>
    </source>
</reference>
<sequence>SKNNLDKGNKSVLSLSDTEIVPNYISEQWYLFKEKLLELANREGLFVESHTQQILSLSHILLLKSRQYCLLMVEVFGDELLVTMHEHIIQKFTKQETEFDNKLLIKLVRIVKEYYRSNKEAVKSKARKLVSKAKQPDAIINEINQLSWSLSKKHGEAKVQEEMNSLYFLCTNLIWIAIFNKNAINFYNMNCILRFQIVASYHILSHHSFVCDALYVMVEVGHVDVSMLLEQVSAFLTSLDMLLIILNTYWSNYIMSTEKKEPSKHSTLATPSFKKIVSKSLKDNFDKMIMKAFEENEARIEKEKQNKKSSNVVTLARDGFGRSWLVITGY</sequence>
<accession>A0ACA9LKX7</accession>
<keyword evidence="2" id="KW-1185">Reference proteome</keyword>